<dbReference type="Gene3D" id="2.80.10.50">
    <property type="match status" value="2"/>
</dbReference>
<proteinExistence type="predicted"/>
<feature type="domain" description="DUF5008" evidence="1">
    <location>
        <begin position="22"/>
        <end position="120"/>
    </location>
</feature>
<protein>
    <recommendedName>
        <fullName evidence="1">DUF5008 domain-containing protein</fullName>
    </recommendedName>
</protein>
<evidence type="ECO:0000313" key="2">
    <source>
        <dbReference type="EMBL" id="MDQ1152751.1"/>
    </source>
</evidence>
<evidence type="ECO:0000259" key="1">
    <source>
        <dbReference type="Pfam" id="PF16400"/>
    </source>
</evidence>
<dbReference type="RefSeq" id="WP_307187955.1">
    <property type="nucleotide sequence ID" value="NZ_JAUTBA010000001.1"/>
</dbReference>
<name>A0ABU0UD66_9SPHI</name>
<comment type="caution">
    <text evidence="2">The sequence shown here is derived from an EMBL/GenBank/DDBJ whole genome shotgun (WGS) entry which is preliminary data.</text>
</comment>
<accession>A0ABU0UD66</accession>
<dbReference type="Proteomes" id="UP001244640">
    <property type="component" value="Unassembled WGS sequence"/>
</dbReference>
<dbReference type="EMBL" id="JAUTBA010000001">
    <property type="protein sequence ID" value="MDQ1152751.1"/>
    <property type="molecule type" value="Genomic_DNA"/>
</dbReference>
<sequence>MMKRLKTKIGYQLGLLSCLAISSCSKDIALGTDPYAGGKGSLGIGFYKSYSEPGTAKPGELVDFYVKGIAPYLGKLNFYVNNTKMEVVSAKDSLVTIKVPDQISSGDAKIEADGQVFYGPRLGIDGNVSRDVNYGMVNGFSSMVTDILPNAGGYIVTGAFSNFENEAVDKEIFRNGIHFIDGNGKSSAAMAFGEGANGYVNSVTKMSDGKFLLSGFFNKFDKTNVFGLVRLNPNGSVDSEVVDVINTTGNPLDARDTVCTFNAGITGSVSKVFGISDNRVIAVGNFDTHYKIDYTYSSRANKRQIGTKVKHIMRMKSDGSLDSSYMINNIGANAAIFDAELIDNERVIVTGPFTSFNGQPARGIVCIKADGSIDPSFNLGGTVDRVFDVSYNAKLKKILIAGVFSGLGANGKVKGIAVMNLDGSIDDQFVLGDISTGLVTFAQMLNNGRIIAQGTFDSYNSIKRSSFLVLEKDGTLLQKYNNQSPFEGSAIKIIESTSSLGFPALLIGGSIIQYGADRVGNIFKMEIKD</sequence>
<reference evidence="2 3" key="1">
    <citation type="submission" date="2023-07" db="EMBL/GenBank/DDBJ databases">
        <title>Functional and genomic diversity of the sorghum phyllosphere microbiome.</title>
        <authorList>
            <person name="Shade A."/>
        </authorList>
    </citation>
    <scope>NUCLEOTIDE SEQUENCE [LARGE SCALE GENOMIC DNA]</scope>
    <source>
        <strain evidence="2 3">SORGH_AS_0892</strain>
    </source>
</reference>
<dbReference type="PROSITE" id="PS51257">
    <property type="entry name" value="PROKAR_LIPOPROTEIN"/>
    <property type="match status" value="1"/>
</dbReference>
<dbReference type="InterPro" id="IPR032175">
    <property type="entry name" value="DUF5008"/>
</dbReference>
<gene>
    <name evidence="2" type="ORF">QE382_004735</name>
</gene>
<dbReference type="InterPro" id="IPR013431">
    <property type="entry name" value="Delta_60_rpt"/>
</dbReference>
<dbReference type="Pfam" id="PF17164">
    <property type="entry name" value="DUF5122"/>
    <property type="match status" value="2"/>
</dbReference>
<organism evidence="2 3">
    <name type="scientific">Sphingobacterium zeae</name>
    <dbReference type="NCBI Taxonomy" id="1776859"/>
    <lineage>
        <taxon>Bacteria</taxon>
        <taxon>Pseudomonadati</taxon>
        <taxon>Bacteroidota</taxon>
        <taxon>Sphingobacteriia</taxon>
        <taxon>Sphingobacteriales</taxon>
        <taxon>Sphingobacteriaceae</taxon>
        <taxon>Sphingobacterium</taxon>
    </lineage>
</organism>
<keyword evidence="3" id="KW-1185">Reference proteome</keyword>
<dbReference type="Pfam" id="PF16400">
    <property type="entry name" value="DUF5008"/>
    <property type="match status" value="1"/>
</dbReference>
<evidence type="ECO:0000313" key="3">
    <source>
        <dbReference type="Proteomes" id="UP001244640"/>
    </source>
</evidence>